<organism evidence="4 5">
    <name type="scientific">Torque teno virus 12</name>
    <dbReference type="NCBI Taxonomy" id="687351"/>
    <lineage>
        <taxon>Viruses</taxon>
        <taxon>Monodnaviria</taxon>
        <taxon>Shotokuvirae</taxon>
        <taxon>Commensaviricota</taxon>
        <taxon>Cardeaviricetes</taxon>
        <taxon>Sanitavirales</taxon>
        <taxon>Anelloviridae</taxon>
        <taxon>Alphatorquevirus</taxon>
        <taxon>Alphatorquevirus homin9</taxon>
    </lineage>
</organism>
<feature type="compositionally biased region" description="Basic and acidic residues" evidence="1">
    <location>
        <begin position="218"/>
        <end position="227"/>
    </location>
</feature>
<feature type="compositionally biased region" description="Pro residues" evidence="1">
    <location>
        <begin position="78"/>
        <end position="90"/>
    </location>
</feature>
<dbReference type="Pfam" id="PF05501">
    <property type="entry name" value="DUF755"/>
    <property type="match status" value="1"/>
</dbReference>
<dbReference type="OrthoDB" id="27758at10239"/>
<feature type="compositionally biased region" description="Gly residues" evidence="1">
    <location>
        <begin position="94"/>
        <end position="108"/>
    </location>
</feature>
<evidence type="ECO:0000313" key="4">
    <source>
        <dbReference type="EMBL" id="BAB79348.1"/>
    </source>
</evidence>
<dbReference type="KEGG" id="vg:9086599"/>
<feature type="domain" description="DUF755" evidence="3">
    <location>
        <begin position="142"/>
        <end position="263"/>
    </location>
</feature>
<evidence type="ECO:0000313" key="5">
    <source>
        <dbReference type="Proteomes" id="UP000166604"/>
    </source>
</evidence>
<feature type="compositionally biased region" description="Basic residues" evidence="1">
    <location>
        <begin position="228"/>
        <end position="246"/>
    </location>
</feature>
<proteinExistence type="predicted"/>
<dbReference type="GeneID" id="9086599"/>
<evidence type="ECO:0000256" key="1">
    <source>
        <dbReference type="SAM" id="MobiDB-lite"/>
    </source>
</evidence>
<dbReference type="InterPro" id="IPR008474">
    <property type="entry name" value="DUF755"/>
</dbReference>
<feature type="domain" description="Hepatitis TT virus Orf2/Gyrovirus Vp2 N-terminal" evidence="2">
    <location>
        <begin position="12"/>
        <end position="59"/>
    </location>
</feature>
<feature type="region of interest" description="Disordered" evidence="1">
    <location>
        <begin position="201"/>
        <end position="272"/>
    </location>
</feature>
<sequence>MSLWRPPLHNVPGIEHLWYESVHRSHAAVCSCGDPVRHLTALAERYGVPGGSRSSGAPGVGGNHNPPPIRRARHPAAAPDPPAGNQPPALPWHGDGGSGDGAAGGGDAGPVADFADDGLDEVVAALDEDELLKTPAPSPPLKFPVAVTSLAEYKSSIRNSSGPTTVSDHLTYDVTSLATRVLKESQNNQRLLSLYSQVANAPGSICPSTSRQKKAPIRNRDNKENKGRGRARAKAKQKPKKKRRRGRSESSSSTSSKSSFNSEEGSSAYSSS</sequence>
<dbReference type="EMBL" id="AB064605">
    <property type="protein sequence ID" value="BAB79348.1"/>
    <property type="molecule type" value="Genomic_DNA"/>
</dbReference>
<accession>Q8V7G1</accession>
<dbReference type="InterPro" id="IPR004118">
    <property type="entry name" value="HEV_TT_vir_Orf2/Gyrovir_Vp2_N"/>
</dbReference>
<evidence type="ECO:0000259" key="2">
    <source>
        <dbReference type="Pfam" id="PF02957"/>
    </source>
</evidence>
<protein>
    <recommendedName>
        <fullName evidence="6">Protein VP2</fullName>
    </recommendedName>
</protein>
<feature type="compositionally biased region" description="Low complexity" evidence="1">
    <location>
        <begin position="249"/>
        <end position="272"/>
    </location>
</feature>
<dbReference type="Pfam" id="PF02957">
    <property type="entry name" value="TT_ORF2-like"/>
    <property type="match status" value="1"/>
</dbReference>
<evidence type="ECO:0008006" key="6">
    <source>
        <dbReference type="Google" id="ProtNLM"/>
    </source>
</evidence>
<name>Q8V7G1_9VIRU</name>
<dbReference type="RefSeq" id="YP_003587847.1">
    <property type="nucleotide sequence ID" value="NC_014075.1"/>
</dbReference>
<reference evidence="4 5" key="1">
    <citation type="journal article" date="2002" name="Arch. Virol.">
        <title>Analysis of the entire genomes of thirteen TT virus variants classifiable into the fourth and fifth genetic groups, isolated from viremic infants.</title>
        <authorList>
            <person name="Peng Y.H."/>
            <person name="Nishizawa T."/>
            <person name="Takahashi M."/>
            <person name="Ishikawa T."/>
            <person name="Yoshikawa A."/>
            <person name="Okamoto H."/>
        </authorList>
    </citation>
    <scope>NUCLEOTIDE SEQUENCE [LARGE SCALE GENOMIC DNA]</scope>
    <source>
        <strain evidence="4">CT44F</strain>
    </source>
</reference>
<evidence type="ECO:0000259" key="3">
    <source>
        <dbReference type="Pfam" id="PF05501"/>
    </source>
</evidence>
<feature type="region of interest" description="Disordered" evidence="1">
    <location>
        <begin position="49"/>
        <end position="114"/>
    </location>
</feature>
<dbReference type="Proteomes" id="UP000166604">
    <property type="component" value="Genome"/>
</dbReference>